<protein>
    <submittedName>
        <fullName evidence="1">Uncharacterized protein</fullName>
    </submittedName>
</protein>
<proteinExistence type="predicted"/>
<evidence type="ECO:0000313" key="1">
    <source>
        <dbReference type="EMBL" id="KAF2478149.1"/>
    </source>
</evidence>
<organism evidence="1 2">
    <name type="scientific">Lindgomyces ingoldianus</name>
    <dbReference type="NCBI Taxonomy" id="673940"/>
    <lineage>
        <taxon>Eukaryota</taxon>
        <taxon>Fungi</taxon>
        <taxon>Dikarya</taxon>
        <taxon>Ascomycota</taxon>
        <taxon>Pezizomycotina</taxon>
        <taxon>Dothideomycetes</taxon>
        <taxon>Pleosporomycetidae</taxon>
        <taxon>Pleosporales</taxon>
        <taxon>Lindgomycetaceae</taxon>
        <taxon>Lindgomyces</taxon>
    </lineage>
</organism>
<dbReference type="Proteomes" id="UP000799755">
    <property type="component" value="Unassembled WGS sequence"/>
</dbReference>
<keyword evidence="2" id="KW-1185">Reference proteome</keyword>
<reference evidence="1" key="1">
    <citation type="journal article" date="2020" name="Stud. Mycol.">
        <title>101 Dothideomycetes genomes: a test case for predicting lifestyles and emergence of pathogens.</title>
        <authorList>
            <person name="Haridas S."/>
            <person name="Albert R."/>
            <person name="Binder M."/>
            <person name="Bloem J."/>
            <person name="Labutti K."/>
            <person name="Salamov A."/>
            <person name="Andreopoulos B."/>
            <person name="Baker S."/>
            <person name="Barry K."/>
            <person name="Bills G."/>
            <person name="Bluhm B."/>
            <person name="Cannon C."/>
            <person name="Castanera R."/>
            <person name="Culley D."/>
            <person name="Daum C."/>
            <person name="Ezra D."/>
            <person name="Gonzalez J."/>
            <person name="Henrissat B."/>
            <person name="Kuo A."/>
            <person name="Liang C."/>
            <person name="Lipzen A."/>
            <person name="Lutzoni F."/>
            <person name="Magnuson J."/>
            <person name="Mondo S."/>
            <person name="Nolan M."/>
            <person name="Ohm R."/>
            <person name="Pangilinan J."/>
            <person name="Park H.-J."/>
            <person name="Ramirez L."/>
            <person name="Alfaro M."/>
            <person name="Sun H."/>
            <person name="Tritt A."/>
            <person name="Yoshinaga Y."/>
            <person name="Zwiers L.-H."/>
            <person name="Turgeon B."/>
            <person name="Goodwin S."/>
            <person name="Spatafora J."/>
            <person name="Crous P."/>
            <person name="Grigoriev I."/>
        </authorList>
    </citation>
    <scope>NUCLEOTIDE SEQUENCE</scope>
    <source>
        <strain evidence="1">ATCC 200398</strain>
    </source>
</reference>
<evidence type="ECO:0000313" key="2">
    <source>
        <dbReference type="Proteomes" id="UP000799755"/>
    </source>
</evidence>
<name>A0ACB6RFV1_9PLEO</name>
<comment type="caution">
    <text evidence="1">The sequence shown here is derived from an EMBL/GenBank/DDBJ whole genome shotgun (WGS) entry which is preliminary data.</text>
</comment>
<dbReference type="EMBL" id="MU003492">
    <property type="protein sequence ID" value="KAF2478149.1"/>
    <property type="molecule type" value="Genomic_DNA"/>
</dbReference>
<sequence>MTALALLFDAFPGTACVLSRGALEDIVCKTYVASTLPTSEALAEAKGALVGPYPDGTGRLAFAFFFPSGRIDCDIYLSMLDGRAGFLLRFLLRCRCFVSFVRQPCHGMPPMLASGRIANGVHRTWAKARRGRGVRTAFFSFWKASSLRFMCNERGSRKARSAFARCPVSGFRRPRAPAPHPITLSTPIIVPRVLPHKTKPAFLEFLETYPVLTSSPPTRRVIRTNTASSDTGTIQPHPPLPAPVYYWTEPRLFHFHISTFPNPGLRLCPCSASASALPVALRDIKSDSQKPGSNRFAYQPESCFVRTGFSHTDIASEFISCPRQLIISCAPESYPSLDHTSHLAVTLELSANAVALLSLILPTDVNIALESASVFTLPPKVRSEFFGLRRL</sequence>
<gene>
    <name evidence="1" type="ORF">BDR25DRAFT_348421</name>
</gene>
<accession>A0ACB6RFV1</accession>